<dbReference type="RefSeq" id="WP_344827275.1">
    <property type="nucleotide sequence ID" value="NZ_BAABEZ010000022.1"/>
</dbReference>
<protein>
    <submittedName>
        <fullName evidence="2">Uncharacterized protein</fullName>
    </submittedName>
</protein>
<evidence type="ECO:0000256" key="1">
    <source>
        <dbReference type="SAM" id="Phobius"/>
    </source>
</evidence>
<evidence type="ECO:0000313" key="3">
    <source>
        <dbReference type="Proteomes" id="UP001501410"/>
    </source>
</evidence>
<feature type="transmembrane region" description="Helical" evidence="1">
    <location>
        <begin position="7"/>
        <end position="25"/>
    </location>
</feature>
<accession>A0ABP8N032</accession>
<proteinExistence type="predicted"/>
<keyword evidence="1" id="KW-0472">Membrane</keyword>
<keyword evidence="1" id="KW-0812">Transmembrane</keyword>
<reference evidence="3" key="1">
    <citation type="journal article" date="2019" name="Int. J. Syst. Evol. Microbiol.">
        <title>The Global Catalogue of Microorganisms (GCM) 10K type strain sequencing project: providing services to taxonomists for standard genome sequencing and annotation.</title>
        <authorList>
            <consortium name="The Broad Institute Genomics Platform"/>
            <consortium name="The Broad Institute Genome Sequencing Center for Infectious Disease"/>
            <person name="Wu L."/>
            <person name="Ma J."/>
        </authorList>
    </citation>
    <scope>NUCLEOTIDE SEQUENCE [LARGE SCALE GENOMIC DNA]</scope>
    <source>
        <strain evidence="3">JCM 31921</strain>
    </source>
</reference>
<evidence type="ECO:0000313" key="2">
    <source>
        <dbReference type="EMBL" id="GAA4457154.1"/>
    </source>
</evidence>
<dbReference type="EMBL" id="BAABEZ010000022">
    <property type="protein sequence ID" value="GAA4457154.1"/>
    <property type="molecule type" value="Genomic_DNA"/>
</dbReference>
<comment type="caution">
    <text evidence="2">The sequence shown here is derived from an EMBL/GenBank/DDBJ whole genome shotgun (WGS) entry which is preliminary data.</text>
</comment>
<dbReference type="Proteomes" id="UP001501410">
    <property type="component" value="Unassembled WGS sequence"/>
</dbReference>
<name>A0ABP8N032_9BACT</name>
<keyword evidence="3" id="KW-1185">Reference proteome</keyword>
<feature type="transmembrane region" description="Helical" evidence="1">
    <location>
        <begin position="37"/>
        <end position="57"/>
    </location>
</feature>
<keyword evidence="1" id="KW-1133">Transmembrane helix</keyword>
<gene>
    <name evidence="2" type="ORF">GCM10023092_23570</name>
</gene>
<sequence length="71" mass="7380">MKSPFSIIGIAAAISIGALIMIDTLPDLLFGLAGNDWLTLMIGAAAAAILMLTKTYTMSARIASGQRTVQP</sequence>
<organism evidence="2 3">
    <name type="scientific">Rurimicrobium arvi</name>
    <dbReference type="NCBI Taxonomy" id="2049916"/>
    <lineage>
        <taxon>Bacteria</taxon>
        <taxon>Pseudomonadati</taxon>
        <taxon>Bacteroidota</taxon>
        <taxon>Chitinophagia</taxon>
        <taxon>Chitinophagales</taxon>
        <taxon>Chitinophagaceae</taxon>
        <taxon>Rurimicrobium</taxon>
    </lineage>
</organism>